<dbReference type="Proteomes" id="UP001469553">
    <property type="component" value="Unassembled WGS sequence"/>
</dbReference>
<evidence type="ECO:0008006" key="3">
    <source>
        <dbReference type="Google" id="ProtNLM"/>
    </source>
</evidence>
<name>A0ABV1A2V5_9TELE</name>
<sequence length="77" mass="8604">WQCLLRAYVACVTSLLSGSSWFRFVKDKTTRHISGKCLKLRGDRLSRVPGASVRSSLVRLSAIFKSTIFPDSTLVDN</sequence>
<organism evidence="1 2">
    <name type="scientific">Ameca splendens</name>
    <dbReference type="NCBI Taxonomy" id="208324"/>
    <lineage>
        <taxon>Eukaryota</taxon>
        <taxon>Metazoa</taxon>
        <taxon>Chordata</taxon>
        <taxon>Craniata</taxon>
        <taxon>Vertebrata</taxon>
        <taxon>Euteleostomi</taxon>
        <taxon>Actinopterygii</taxon>
        <taxon>Neopterygii</taxon>
        <taxon>Teleostei</taxon>
        <taxon>Neoteleostei</taxon>
        <taxon>Acanthomorphata</taxon>
        <taxon>Ovalentaria</taxon>
        <taxon>Atherinomorphae</taxon>
        <taxon>Cyprinodontiformes</taxon>
        <taxon>Goodeidae</taxon>
        <taxon>Ameca</taxon>
    </lineage>
</organism>
<proteinExistence type="predicted"/>
<reference evidence="1 2" key="1">
    <citation type="submission" date="2021-06" db="EMBL/GenBank/DDBJ databases">
        <authorList>
            <person name="Palmer J.M."/>
        </authorList>
    </citation>
    <scope>NUCLEOTIDE SEQUENCE [LARGE SCALE GENOMIC DNA]</scope>
    <source>
        <strain evidence="1 2">AS_MEX2019</strain>
        <tissue evidence="1">Muscle</tissue>
    </source>
</reference>
<comment type="caution">
    <text evidence="1">The sequence shown here is derived from an EMBL/GenBank/DDBJ whole genome shotgun (WGS) entry which is preliminary data.</text>
</comment>
<gene>
    <name evidence="1" type="ORF">AMECASPLE_034404</name>
</gene>
<protein>
    <recommendedName>
        <fullName evidence="3">Secreted protein</fullName>
    </recommendedName>
</protein>
<evidence type="ECO:0000313" key="1">
    <source>
        <dbReference type="EMBL" id="MEQ2312745.1"/>
    </source>
</evidence>
<feature type="non-terminal residue" evidence="1">
    <location>
        <position position="1"/>
    </location>
</feature>
<accession>A0ABV1A2V5</accession>
<keyword evidence="2" id="KW-1185">Reference proteome</keyword>
<dbReference type="EMBL" id="JAHRIP010080097">
    <property type="protein sequence ID" value="MEQ2312745.1"/>
    <property type="molecule type" value="Genomic_DNA"/>
</dbReference>
<evidence type="ECO:0000313" key="2">
    <source>
        <dbReference type="Proteomes" id="UP001469553"/>
    </source>
</evidence>